<feature type="region of interest" description="Disordered" evidence="1">
    <location>
        <begin position="796"/>
        <end position="825"/>
    </location>
</feature>
<protein>
    <submittedName>
        <fullName evidence="3">Uncharacterized protein YhjY with autotransporter beta-barrel domain</fullName>
    </submittedName>
</protein>
<dbReference type="PROSITE" id="PS51208">
    <property type="entry name" value="AUTOTRANSPORTER"/>
    <property type="match status" value="1"/>
</dbReference>
<feature type="domain" description="Autotransporter" evidence="2">
    <location>
        <begin position="1756"/>
        <end position="2036"/>
    </location>
</feature>
<dbReference type="EMBL" id="JAUSVY010000020">
    <property type="protein sequence ID" value="MDQ0507483.1"/>
    <property type="molecule type" value="Genomic_DNA"/>
</dbReference>
<comment type="caution">
    <text evidence="3">The sequence shown here is derived from an EMBL/GenBank/DDBJ whole genome shotgun (WGS) entry which is preliminary data.</text>
</comment>
<organism evidence="3 4">
    <name type="scientific">Xanthobacter agilis</name>
    <dbReference type="NCBI Taxonomy" id="47492"/>
    <lineage>
        <taxon>Bacteria</taxon>
        <taxon>Pseudomonadati</taxon>
        <taxon>Pseudomonadota</taxon>
        <taxon>Alphaproteobacteria</taxon>
        <taxon>Hyphomicrobiales</taxon>
        <taxon>Xanthobacteraceae</taxon>
        <taxon>Xanthobacter</taxon>
    </lineage>
</organism>
<dbReference type="RefSeq" id="WP_237347600.1">
    <property type="nucleotide sequence ID" value="NZ_JABWGX010000042.1"/>
</dbReference>
<evidence type="ECO:0000256" key="1">
    <source>
        <dbReference type="SAM" id="MobiDB-lite"/>
    </source>
</evidence>
<keyword evidence="4" id="KW-1185">Reference proteome</keyword>
<dbReference type="SUPFAM" id="SSF103515">
    <property type="entry name" value="Autotransporter"/>
    <property type="match status" value="1"/>
</dbReference>
<dbReference type="InterPro" id="IPR036709">
    <property type="entry name" value="Autotransporte_beta_dom_sf"/>
</dbReference>
<dbReference type="SMART" id="SM00869">
    <property type="entry name" value="Autotransporter"/>
    <property type="match status" value="1"/>
</dbReference>
<sequence length="2036" mass="198428">MQNLGDLGGGKSFTSPLVELMSRGGVGGAYYKARRSNSSGGSGGKGGNVTFVQNGTINVARTNQAASGVPLISLRSVGGQPDRLGDGGGDGGTVTFQALKSIGIEGDNFAVIRLVSQGRPGRTNRIGTTAGISGQAIVEIGSGATLSTNGKLAPAIIAEARGGGGDQDSEGKAGGNAWTGTGENASVRFTNNGTVITRGDQSIAVLLESVGGTGGNATAWASRWGKGGTGGSGGSILGTQRGTIATEGAFSFGIAAQSVGGTGGRGANGALRGGAGGNAGRGGTVTLVNSGKVTTKGESATALMAQSIGGGRAIEAFSVQTTKKTEAPGGGQGGSAWFPFFAKGGVGGTGGDGGEVRVRNDGTIRTQGASAKGLFAQSIGGSGGAGGDAAAAGLFFSMALGGTGGGGGDGGAVYVEKSTNTTSSITTSGETAGAIFAQSVGGGGGAGGSAWSGALGNAVSLSVAVGGSGGKGGKGGTVEVDNLSNLVTHGKAAAGVEAQSVGGGGGAAGKASSYAIAAAVPGADVASIALALAVGGKGGDGGGGGAVAVYNAASISTDGRDAVGIDARSIGGGGGSGGAAASHALAAPTGPNVALSVSSSVGGTSGKGGDGGTVNVVNKVGGKVVTWGTAAAGVRAVSAGGGGGVGGGAESISDLLGYYKTIAGSFSIGGKGGGGGTGGAVTVENEGGIETWGQFSNGITALSVGGGGGEGGTADTAASAGLSTGHKWDKEFGEVIKTLPLADAVTFNATIGGAGGDGGSGGTVMVTNTGRVHTGGTNATAIQAVSVGGGGGTGGGFQGGGEGDQAANLKLGGSGGKGGNGGDVSVKNTQKASVETVLSGSHGIVAVSVGGGGGIGGAFTGKRESAAPNFPTSGKAEDIRNYIVTITGEVLKSNKVGKELAGKNIPNVFGKDSSVQKVSGYVKSVMATAKSINRNDPGEFLTFRNGIGAVATAAQIALSTKLKDWAKENLKKNNKEAWDFPSVSLNYTNGGSGGGGGGGGEVDVTNSGSILTHGDLSYAILAQSVGGGGGAGGGAYANGNNVFNLNITNGGTGGGGGNGGHVKVTNDGTIATAGSVSYGILAQSVGGGGGIAGGAVQQNTISLSANINMGASGGKSGNGGRVEIGNTGKITTTGDEAHAIVAQSVGGGGGSYFLDRSASLKSAAVPKELQEALAAVNDFVGTVTGKSEAIASLDYVVDGSNAILPTPSLNVKFGGKGSSGGNGGDVEVKNSGAIVTSGLGAFGIFAQSVGGSGGMGSSGKGDALISANVQFGGSGGVAGQGGGVKVKLGNDSSISTSGDGAHAIFAQSVGGGGGYGGTGRFSAFQLVFSPSGSGGSSGAGGHVEIETESNTARTNITTSGGRAHGIFAQSLGGGGGFVSNLNGKVLPEKTGTDARSNVRGEGGPIDIHVAGTISAVGMDSYGIFAQSGQQKADGTLANVREASGVVDISYSGTLTGGAGSGAAIRSDTANDTTITLKDADTVLSALSGTAITAAFGTTKIVNDGTVIGDIRVYNGEFMNRAGALYQSRPDGDIRLPGKGFFNAGSFDIGGVGTISTATLTGSYQGQRGSKLLVDISPAAGTSGRNADQLVTTQGAHFESGTFVQPNAITWLLPGTYTFLKATAGGISGDAPTVTGVNEVAVPITWSIETKRTSDSGGAEMSLTPKADFAHAKGVTLTEDQRAMADNLQGAWNAASSEQAKMFAQFLSIKSAQDYANALNGLSADDNADQASTSVVETRAGLKAAMSCPSFVDDTTLIHEGDCLWARVIGGRATMSASSMDDGFTQNTMTYRIGGQHEFMENWFLGFSAGVTQGWMTESGGGSSSSSNTFGGAVALKYQTGPWLFALSAALGNTWQDNFRNVVIGTSSATAQSNSQVLNAGLKLRGAYEFTFTNWYLRSYLDVDTLYIDQPAYAENGAPGVNLDVSSAQKTLFAFNPSLELGGRVDLEQGYWLRPYATVGYTLLSSDTFATTSRFQDAPISLGTFETATSLPNNLVDLGLGLQIASGQGLDLTAEYQAQIASDYLAQFGSLKLAVRF</sequence>
<evidence type="ECO:0000313" key="4">
    <source>
        <dbReference type="Proteomes" id="UP001241747"/>
    </source>
</evidence>
<feature type="compositionally biased region" description="Gly residues" evidence="1">
    <location>
        <begin position="812"/>
        <end position="822"/>
    </location>
</feature>
<reference evidence="3 4" key="1">
    <citation type="submission" date="2023-07" db="EMBL/GenBank/DDBJ databases">
        <title>Genomic Encyclopedia of Type Strains, Phase IV (KMG-IV): sequencing the most valuable type-strain genomes for metagenomic binning, comparative biology and taxonomic classification.</title>
        <authorList>
            <person name="Goeker M."/>
        </authorList>
    </citation>
    <scope>NUCLEOTIDE SEQUENCE [LARGE SCALE GENOMIC DNA]</scope>
    <source>
        <strain evidence="3 4">DSM 3770</strain>
    </source>
</reference>
<gene>
    <name evidence="3" type="ORF">QOZ94_004307</name>
</gene>
<evidence type="ECO:0000313" key="3">
    <source>
        <dbReference type="EMBL" id="MDQ0507483.1"/>
    </source>
</evidence>
<dbReference type="Proteomes" id="UP001241747">
    <property type="component" value="Unassembled WGS sequence"/>
</dbReference>
<evidence type="ECO:0000259" key="2">
    <source>
        <dbReference type="PROSITE" id="PS51208"/>
    </source>
</evidence>
<name>A0ABU0LK29_XANAG</name>
<proteinExistence type="predicted"/>
<dbReference type="InterPro" id="IPR005546">
    <property type="entry name" value="Autotransporte_beta"/>
</dbReference>
<accession>A0ABU0LK29</accession>